<evidence type="ECO:0000313" key="1">
    <source>
        <dbReference type="Proteomes" id="UP000887579"/>
    </source>
</evidence>
<reference evidence="2" key="1">
    <citation type="submission" date="2022-11" db="UniProtKB">
        <authorList>
            <consortium name="WormBaseParasite"/>
        </authorList>
    </citation>
    <scope>IDENTIFICATION</scope>
</reference>
<accession>A0AC34FCA1</accession>
<protein>
    <submittedName>
        <fullName evidence="2">G-patch domain-containing protein</fullName>
    </submittedName>
</protein>
<evidence type="ECO:0000313" key="2">
    <source>
        <dbReference type="WBParaSite" id="ES5_v2.g15031.t1"/>
    </source>
</evidence>
<dbReference type="Proteomes" id="UP000887579">
    <property type="component" value="Unplaced"/>
</dbReference>
<organism evidence="1 2">
    <name type="scientific">Panagrolaimus sp. ES5</name>
    <dbReference type="NCBI Taxonomy" id="591445"/>
    <lineage>
        <taxon>Eukaryota</taxon>
        <taxon>Metazoa</taxon>
        <taxon>Ecdysozoa</taxon>
        <taxon>Nematoda</taxon>
        <taxon>Chromadorea</taxon>
        <taxon>Rhabditida</taxon>
        <taxon>Tylenchina</taxon>
        <taxon>Panagrolaimomorpha</taxon>
        <taxon>Panagrolaimoidea</taxon>
        <taxon>Panagrolaimidae</taxon>
        <taxon>Panagrolaimus</taxon>
    </lineage>
</organism>
<name>A0AC34FCA1_9BILA</name>
<sequence>MAHFIEPSKRIQFVKGRDEYHSTLEAKKKAKADERKLNGKEIASFYRELVAESSNEKPKEIVNNVNQQKKQHAETVTKSHDQIEPLTERDERLWFKAAATSDLDKCKELLCRGISINLLDTWGSTSLICAAAAGSNIWGSTSLICAAAAGSSEVIEFLMENHADWTIKNRSGFSASELAKRKGFVELAEYIESYGKFNEEQDVQILSASSSSSNFCEHCNQTFINIQAHHCSIVHIVNTSQPPRPGYAYGIPTSNVGYQMLKETGWKEEIGLGKEGEGRKYPLKTMLKRDRKGLGLDKLQSKVTHFEAGDLDAVKALPKLGRRSFFKTMAERKKREKAIEDKVRRAVSDFDEYPL</sequence>
<dbReference type="WBParaSite" id="ES5_v2.g15031.t1">
    <property type="protein sequence ID" value="ES5_v2.g15031.t1"/>
    <property type="gene ID" value="ES5_v2.g15031"/>
</dbReference>
<proteinExistence type="predicted"/>